<dbReference type="InterPro" id="IPR055247">
    <property type="entry name" value="InsJ-like_HTH"/>
</dbReference>
<gene>
    <name evidence="2" type="ordered locus">Sfum_1662</name>
</gene>
<dbReference type="eggNOG" id="ENOG502ZI1U">
    <property type="taxonomic scope" value="Bacteria"/>
</dbReference>
<organism evidence="2 3">
    <name type="scientific">Syntrophobacter fumaroxidans (strain DSM 10017 / MPOB)</name>
    <dbReference type="NCBI Taxonomy" id="335543"/>
    <lineage>
        <taxon>Bacteria</taxon>
        <taxon>Pseudomonadati</taxon>
        <taxon>Thermodesulfobacteriota</taxon>
        <taxon>Syntrophobacteria</taxon>
        <taxon>Syntrophobacterales</taxon>
        <taxon>Syntrophobacteraceae</taxon>
        <taxon>Syntrophobacter</taxon>
    </lineage>
</organism>
<protein>
    <recommendedName>
        <fullName evidence="1">Insertion element IS150 protein InsJ-like helix-turn-helix domain-containing protein</fullName>
    </recommendedName>
</protein>
<dbReference type="KEGG" id="sfu:Sfum_1662"/>
<keyword evidence="3" id="KW-1185">Reference proteome</keyword>
<dbReference type="Proteomes" id="UP000001784">
    <property type="component" value="Chromosome"/>
</dbReference>
<name>A0LIU7_SYNFM</name>
<reference evidence="2 3" key="1">
    <citation type="submission" date="2006-10" db="EMBL/GenBank/DDBJ databases">
        <title>Complete sequence of Syntrophobacter fumaroxidans MPOB.</title>
        <authorList>
            <consortium name="US DOE Joint Genome Institute"/>
            <person name="Copeland A."/>
            <person name="Lucas S."/>
            <person name="Lapidus A."/>
            <person name="Barry K."/>
            <person name="Detter J.C."/>
            <person name="Glavina del Rio T."/>
            <person name="Hammon N."/>
            <person name="Israni S."/>
            <person name="Pitluck S."/>
            <person name="Goltsman E.G."/>
            <person name="Martinez M."/>
            <person name="Schmutz J."/>
            <person name="Larimer F."/>
            <person name="Land M."/>
            <person name="Hauser L."/>
            <person name="Kyrpides N."/>
            <person name="Kim E."/>
            <person name="Boone D.R."/>
            <person name="Brockman F."/>
            <person name="Culley D."/>
            <person name="Ferry J."/>
            <person name="Gunsalus R."/>
            <person name="McInerney M.J."/>
            <person name="Morrison M."/>
            <person name="Plugge C."/>
            <person name="Rohlin L."/>
            <person name="Scholten J."/>
            <person name="Sieber J."/>
            <person name="Stams A.J.M."/>
            <person name="Worm P."/>
            <person name="Henstra A.M."/>
            <person name="Richardson P."/>
        </authorList>
    </citation>
    <scope>NUCLEOTIDE SEQUENCE [LARGE SCALE GENOMIC DNA]</scope>
    <source>
        <strain evidence="3">DSM 10017 / MPOB</strain>
    </source>
</reference>
<proteinExistence type="predicted"/>
<dbReference type="EMBL" id="CP000478">
    <property type="protein sequence ID" value="ABK17349.1"/>
    <property type="molecule type" value="Genomic_DNA"/>
</dbReference>
<dbReference type="Pfam" id="PF13518">
    <property type="entry name" value="HTH_28"/>
    <property type="match status" value="1"/>
</dbReference>
<evidence type="ECO:0000313" key="3">
    <source>
        <dbReference type="Proteomes" id="UP000001784"/>
    </source>
</evidence>
<evidence type="ECO:0000313" key="2">
    <source>
        <dbReference type="EMBL" id="ABK17349.1"/>
    </source>
</evidence>
<dbReference type="HOGENOM" id="CLU_2385088_0_0_7"/>
<sequence>MVETSRIKDHLSAEQIRMKMQMTAGFMKMQKWLVIYNAIIDPRPVSEIAKHTGLSEGSVYRIISEYNRSGPESLDSTGANGSMWFDVKVDPISM</sequence>
<dbReference type="OrthoDB" id="583470at2"/>
<evidence type="ECO:0000259" key="1">
    <source>
        <dbReference type="Pfam" id="PF13518"/>
    </source>
</evidence>
<accession>A0LIU7</accession>
<dbReference type="RefSeq" id="WP_011698519.1">
    <property type="nucleotide sequence ID" value="NC_008554.1"/>
</dbReference>
<feature type="domain" description="Insertion element IS150 protein InsJ-like helix-turn-helix" evidence="1">
    <location>
        <begin position="43"/>
        <end position="74"/>
    </location>
</feature>
<dbReference type="AlphaFoldDB" id="A0LIU7"/>
<dbReference type="InParanoid" id="A0LIU7"/>